<evidence type="ECO:0000313" key="3">
    <source>
        <dbReference type="Proteomes" id="UP000238916"/>
    </source>
</evidence>
<dbReference type="GO" id="GO:0015012">
    <property type="term" value="P:heparan sulfate proteoglycan biosynthetic process"/>
    <property type="evidence" value="ECO:0007669"/>
    <property type="project" value="InterPro"/>
</dbReference>
<dbReference type="InterPro" id="IPR039721">
    <property type="entry name" value="C5-epimerase"/>
</dbReference>
<protein>
    <recommendedName>
        <fullName evidence="1">D-glucuronyl C5-epimerase C-terminal domain-containing protein</fullName>
    </recommendedName>
</protein>
<name>A0A2U3KWC0_9FIRM</name>
<dbReference type="Proteomes" id="UP000238916">
    <property type="component" value="Unassembled WGS sequence"/>
</dbReference>
<dbReference type="OrthoDB" id="7888928at2"/>
<gene>
    <name evidence="2" type="ORF">SBF1_3000008</name>
</gene>
<dbReference type="AlphaFoldDB" id="A0A2U3KWC0"/>
<dbReference type="Pfam" id="PF06662">
    <property type="entry name" value="C5-epim_C"/>
    <property type="match status" value="1"/>
</dbReference>
<dbReference type="PANTHER" id="PTHR13174">
    <property type="entry name" value="D-GLUCURONYL C5-EPIMERASE"/>
    <property type="match status" value="1"/>
</dbReference>
<dbReference type="GO" id="GO:0047464">
    <property type="term" value="F:heparosan-N-sulfate-glucuronate 5-epimerase activity"/>
    <property type="evidence" value="ECO:0007669"/>
    <property type="project" value="InterPro"/>
</dbReference>
<dbReference type="InterPro" id="IPR010598">
    <property type="entry name" value="C5-epim_C"/>
</dbReference>
<organism evidence="2 3">
    <name type="scientific">Candidatus Desulfosporosinus infrequens</name>
    <dbReference type="NCBI Taxonomy" id="2043169"/>
    <lineage>
        <taxon>Bacteria</taxon>
        <taxon>Bacillati</taxon>
        <taxon>Bacillota</taxon>
        <taxon>Clostridia</taxon>
        <taxon>Eubacteriales</taxon>
        <taxon>Desulfitobacteriaceae</taxon>
        <taxon>Desulfosporosinus</taxon>
    </lineage>
</organism>
<dbReference type="SUPFAM" id="SSF48208">
    <property type="entry name" value="Six-hairpin glycosidases"/>
    <property type="match status" value="1"/>
</dbReference>
<accession>A0A2U3KWC0</accession>
<proteinExistence type="predicted"/>
<sequence>MNIIQMGKAYTGMIMGKTDYWHPDMKTNNSLNKECVAKYPVDMSAKAEYAGVFDEEQIPLVEIDGHLSHLSVTIAQYALGNYDEYLRTQNPLYRQRFLGSADWLVKNLVEFRSGQWGWINDHDKMVYNLKKPWLSALSQGQALSVLIRAYQDTQDKLYWDTGQKALKAFNIPVTEGGLLAKWQGFDYFEEYPSQIPSFVLNGFIFALWGLWEFHLITKSSEAKAYYDSGLKTLEHSLQEYQVPYLNWSRYDLYPFKVTDIASIFYHKLHIQQLRAMALLTGNERFNQQAEIWEKGSKNPVRYVLATAYKILHKLSISKQSSYVPSVKKG</sequence>
<dbReference type="EMBL" id="OMOF01000225">
    <property type="protein sequence ID" value="SPF43961.1"/>
    <property type="molecule type" value="Genomic_DNA"/>
</dbReference>
<dbReference type="GO" id="GO:0005975">
    <property type="term" value="P:carbohydrate metabolic process"/>
    <property type="evidence" value="ECO:0007669"/>
    <property type="project" value="InterPro"/>
</dbReference>
<feature type="domain" description="D-glucuronyl C5-epimerase C-terminal" evidence="1">
    <location>
        <begin position="126"/>
        <end position="294"/>
    </location>
</feature>
<evidence type="ECO:0000259" key="1">
    <source>
        <dbReference type="Pfam" id="PF06662"/>
    </source>
</evidence>
<dbReference type="PANTHER" id="PTHR13174:SF3">
    <property type="entry name" value="D-GLUCURONYL C5-EPIMERASE"/>
    <property type="match status" value="1"/>
</dbReference>
<evidence type="ECO:0000313" key="2">
    <source>
        <dbReference type="EMBL" id="SPF43961.1"/>
    </source>
</evidence>
<dbReference type="InterPro" id="IPR008928">
    <property type="entry name" value="6-hairpin_glycosidase_sf"/>
</dbReference>
<reference evidence="3" key="1">
    <citation type="submission" date="2018-02" db="EMBL/GenBank/DDBJ databases">
        <authorList>
            <person name="Hausmann B."/>
        </authorList>
    </citation>
    <scope>NUCLEOTIDE SEQUENCE [LARGE SCALE GENOMIC DNA]</scope>
    <source>
        <strain evidence="3">Peat soil MAG SbF1</strain>
    </source>
</reference>